<accession>A0AB39YF01</accession>
<reference evidence="1" key="1">
    <citation type="submission" date="2024-08" db="EMBL/GenBank/DDBJ databases">
        <authorList>
            <person name="Yu S.T."/>
        </authorList>
    </citation>
    <scope>NUCLEOTIDE SEQUENCE</scope>
    <source>
        <strain evidence="1">R33</strain>
    </source>
</reference>
<name>A0AB39YF01_9ACTN</name>
<evidence type="ECO:0000313" key="1">
    <source>
        <dbReference type="EMBL" id="XDV68507.1"/>
    </source>
</evidence>
<dbReference type="RefSeq" id="WP_369780011.1">
    <property type="nucleotide sequence ID" value="NZ_CP165727.1"/>
</dbReference>
<protein>
    <submittedName>
        <fullName evidence="1">Uncharacterized protein</fullName>
    </submittedName>
</protein>
<dbReference type="AlphaFoldDB" id="A0AB39YF01"/>
<organism evidence="1">
    <name type="scientific">Streptomyces sp. R33</name>
    <dbReference type="NCBI Taxonomy" id="3238629"/>
    <lineage>
        <taxon>Bacteria</taxon>
        <taxon>Bacillati</taxon>
        <taxon>Actinomycetota</taxon>
        <taxon>Actinomycetes</taxon>
        <taxon>Kitasatosporales</taxon>
        <taxon>Streptomycetaceae</taxon>
        <taxon>Streptomyces</taxon>
    </lineage>
</organism>
<gene>
    <name evidence="1" type="ORF">AB5J51_39240</name>
</gene>
<proteinExistence type="predicted"/>
<dbReference type="EMBL" id="CP165727">
    <property type="protein sequence ID" value="XDV68507.1"/>
    <property type="molecule type" value="Genomic_DNA"/>
</dbReference>
<sequence>MQRRTKIRRRDTTEMIVGAITGTLTRPQLLVLGRHDQTGRHGPVAAAG</sequence>